<dbReference type="GO" id="GO:0003677">
    <property type="term" value="F:DNA binding"/>
    <property type="evidence" value="ECO:0007669"/>
    <property type="project" value="UniProtKB-KW"/>
</dbReference>
<dbReference type="SUPFAM" id="SSF158457">
    <property type="entry name" value="Orange domain-like"/>
    <property type="match status" value="1"/>
</dbReference>
<dbReference type="EMBL" id="CAJFCJ010000001">
    <property type="protein sequence ID" value="CAD5111266.1"/>
    <property type="molecule type" value="Genomic_DNA"/>
</dbReference>
<evidence type="ECO:0000313" key="9">
    <source>
        <dbReference type="Proteomes" id="UP000549394"/>
    </source>
</evidence>
<dbReference type="FunFam" id="4.10.280.10:FF:000009">
    <property type="entry name" value="Transcription factor HES-1"/>
    <property type="match status" value="1"/>
</dbReference>
<dbReference type="CDD" id="cd11410">
    <property type="entry name" value="bHLH_O_HES"/>
    <property type="match status" value="1"/>
</dbReference>
<evidence type="ECO:0000313" key="8">
    <source>
        <dbReference type="EMBL" id="CAD5111266.1"/>
    </source>
</evidence>
<dbReference type="GO" id="GO:0005634">
    <property type="term" value="C:nucleus"/>
    <property type="evidence" value="ECO:0007669"/>
    <property type="project" value="UniProtKB-SubCell"/>
</dbReference>
<dbReference type="GO" id="GO:0046983">
    <property type="term" value="F:protein dimerization activity"/>
    <property type="evidence" value="ECO:0007669"/>
    <property type="project" value="InterPro"/>
</dbReference>
<dbReference type="InterPro" id="IPR036638">
    <property type="entry name" value="HLH_DNA-bd_sf"/>
</dbReference>
<dbReference type="GO" id="GO:0006355">
    <property type="term" value="P:regulation of DNA-templated transcription"/>
    <property type="evidence" value="ECO:0007669"/>
    <property type="project" value="InterPro"/>
</dbReference>
<feature type="domain" description="BHLH" evidence="6">
    <location>
        <begin position="4"/>
        <end position="62"/>
    </location>
</feature>
<dbReference type="PROSITE" id="PS51054">
    <property type="entry name" value="ORANGE"/>
    <property type="match status" value="1"/>
</dbReference>
<comment type="caution">
    <text evidence="8">The sequence shown here is derived from an EMBL/GenBank/DDBJ whole genome shotgun (WGS) entry which is preliminary data.</text>
</comment>
<proteinExistence type="predicted"/>
<dbReference type="Gene3D" id="4.10.280.10">
    <property type="entry name" value="Helix-loop-helix DNA-binding domain"/>
    <property type="match status" value="1"/>
</dbReference>
<dbReference type="PROSITE" id="PS50888">
    <property type="entry name" value="BHLH"/>
    <property type="match status" value="1"/>
</dbReference>
<evidence type="ECO:0000256" key="3">
    <source>
        <dbReference type="ARBA" id="ARBA00023125"/>
    </source>
</evidence>
<accession>A0A7I8V532</accession>
<dbReference type="InterPro" id="IPR050370">
    <property type="entry name" value="HES_HEY"/>
</dbReference>
<dbReference type="AlphaFoldDB" id="A0A7I8V532"/>
<protein>
    <submittedName>
        <fullName evidence="8">DgyrCDS589</fullName>
    </submittedName>
</protein>
<evidence type="ECO:0000259" key="7">
    <source>
        <dbReference type="PROSITE" id="PS51054"/>
    </source>
</evidence>
<gene>
    <name evidence="8" type="ORF">DGYR_LOCUS587</name>
</gene>
<dbReference type="SMART" id="SM00353">
    <property type="entry name" value="HLH"/>
    <property type="match status" value="1"/>
</dbReference>
<reference evidence="8 9" key="1">
    <citation type="submission" date="2020-08" db="EMBL/GenBank/DDBJ databases">
        <authorList>
            <person name="Hejnol A."/>
        </authorList>
    </citation>
    <scope>NUCLEOTIDE SEQUENCE [LARGE SCALE GENOMIC DNA]</scope>
</reference>
<keyword evidence="4" id="KW-0804">Transcription</keyword>
<keyword evidence="2" id="KW-0805">Transcription regulation</keyword>
<evidence type="ECO:0000256" key="5">
    <source>
        <dbReference type="ARBA" id="ARBA00023242"/>
    </source>
</evidence>
<dbReference type="Proteomes" id="UP000549394">
    <property type="component" value="Unassembled WGS sequence"/>
</dbReference>
<comment type="subcellular location">
    <subcellularLocation>
        <location evidence="1">Nucleus</location>
    </subcellularLocation>
</comment>
<dbReference type="InterPro" id="IPR003650">
    <property type="entry name" value="Orange_dom"/>
</dbReference>
<dbReference type="SMART" id="SM00511">
    <property type="entry name" value="ORANGE"/>
    <property type="match status" value="1"/>
</dbReference>
<keyword evidence="5" id="KW-0539">Nucleus</keyword>
<dbReference type="SUPFAM" id="SSF47459">
    <property type="entry name" value="HLH, helix-loop-helix DNA-binding domain"/>
    <property type="match status" value="1"/>
</dbReference>
<dbReference type="Gene3D" id="6.10.250.980">
    <property type="match status" value="1"/>
</dbReference>
<evidence type="ECO:0000259" key="6">
    <source>
        <dbReference type="PROSITE" id="PS50888"/>
    </source>
</evidence>
<feature type="domain" description="Orange" evidence="7">
    <location>
        <begin position="79"/>
        <end position="112"/>
    </location>
</feature>
<keyword evidence="9" id="KW-1185">Reference proteome</keyword>
<name>A0A7I8V532_9ANNE</name>
<keyword evidence="3" id="KW-0238">DNA-binding</keyword>
<dbReference type="InterPro" id="IPR011598">
    <property type="entry name" value="bHLH_dom"/>
</dbReference>
<dbReference type="OrthoDB" id="6085656at2759"/>
<organism evidence="8 9">
    <name type="scientific">Dimorphilus gyrociliatus</name>
    <dbReference type="NCBI Taxonomy" id="2664684"/>
    <lineage>
        <taxon>Eukaryota</taxon>
        <taxon>Metazoa</taxon>
        <taxon>Spiralia</taxon>
        <taxon>Lophotrochozoa</taxon>
        <taxon>Annelida</taxon>
        <taxon>Polychaeta</taxon>
        <taxon>Polychaeta incertae sedis</taxon>
        <taxon>Dinophilidae</taxon>
        <taxon>Dimorphilus</taxon>
    </lineage>
</organism>
<evidence type="ECO:0000256" key="2">
    <source>
        <dbReference type="ARBA" id="ARBA00023015"/>
    </source>
</evidence>
<dbReference type="PANTHER" id="PTHR10985">
    <property type="entry name" value="BASIC HELIX-LOOP-HELIX TRANSCRIPTION FACTOR, HES-RELATED"/>
    <property type="match status" value="1"/>
</dbReference>
<evidence type="ECO:0000256" key="1">
    <source>
        <dbReference type="ARBA" id="ARBA00004123"/>
    </source>
</evidence>
<dbReference type="Pfam" id="PF07527">
    <property type="entry name" value="Hairy_orange"/>
    <property type="match status" value="1"/>
</dbReference>
<sequence length="192" mass="22134">MATNRKNNKPLVEKKRRARINSCLNQIKLLVLQAMKKESDSMYSKLEKADILEMTVKYLRQQRMQQILATTNSNLENRYMAGFNDCANKVKSYLSTANDIDEDLRNRLINHLFNKINNLSPSHQERIHPAFKKSVQPSGPLATILVPISMVSRVKVDYATATRPEGTNMNDNKENIVPGVKVTEDVWRPWYK</sequence>
<evidence type="ECO:0000256" key="4">
    <source>
        <dbReference type="ARBA" id="ARBA00023163"/>
    </source>
</evidence>
<dbReference type="Pfam" id="PF00010">
    <property type="entry name" value="HLH"/>
    <property type="match status" value="1"/>
</dbReference>